<sequence length="506" mass="52349">MVLSQKSGERTDVAPRGQSAPSGSYLSVGLYATTPSAHSVELRTLVSILGSAEVDATIAWGDGTTDTFSATVLGYPSDIRYTKHTYPAVGSYDVKVTVKDTAQGLEAVNEVRVVTSGSEFTPHQPTRLLDTREGIGTAKAKVAGRSSVALKVAGAAQIPAGVSVVVLNVTVTNTTAAGFVSVQAEKDFAERAETSNLNYVAGQSVPNLVVVTVGEGGYVHLFNGGGEAVDLVSDVTGFFTPAPASGYRALPSVRAVDTREGLGTARGPVPGRISFDTEIAGRHGVPRGVTAVALNLTVTAPQAAGYLTVYPSGQAVPSTSSLNFTAGQSVANAVIVPVGPDGKISVLNGSGRAADVVVDVVGYYTPDSRSAFVSAWVPFRIVDSRKDSWGRKAGQLPARSFFAMRLEGDTTNPRVDGWVLNTTVTNTTGPGFLSVTPDPNFWSDYESGTPATPPPPASSTLNWTAGAAVPNVAQTPGGKGGIVDIWNQGGQSIDFIVDLLGLYQTV</sequence>
<dbReference type="EMBL" id="JACHJR010000001">
    <property type="protein sequence ID" value="MBB4950719.1"/>
    <property type="molecule type" value="Genomic_DNA"/>
</dbReference>
<protein>
    <recommendedName>
        <fullName evidence="2">PKD domain-containing protein</fullName>
    </recommendedName>
</protein>
<evidence type="ECO:0000313" key="3">
    <source>
        <dbReference type="EMBL" id="MBB4950719.1"/>
    </source>
</evidence>
<comment type="caution">
    <text evidence="3">The sequence shown here is derived from an EMBL/GenBank/DDBJ whole genome shotgun (WGS) entry which is preliminary data.</text>
</comment>
<dbReference type="Proteomes" id="UP000573327">
    <property type="component" value="Unassembled WGS sequence"/>
</dbReference>
<name>A0A7W7SHS6_9ACTN</name>
<evidence type="ECO:0000256" key="1">
    <source>
        <dbReference type="SAM" id="MobiDB-lite"/>
    </source>
</evidence>
<reference evidence="3 4" key="1">
    <citation type="submission" date="2020-08" db="EMBL/GenBank/DDBJ databases">
        <title>Sequencing the genomes of 1000 actinobacteria strains.</title>
        <authorList>
            <person name="Klenk H.-P."/>
        </authorList>
    </citation>
    <scope>NUCLEOTIDE SEQUENCE [LARGE SCALE GENOMIC DNA]</scope>
    <source>
        <strain evidence="3 4">DSM 44786</strain>
    </source>
</reference>
<feature type="region of interest" description="Disordered" evidence="1">
    <location>
        <begin position="1"/>
        <end position="21"/>
    </location>
</feature>
<dbReference type="Gene3D" id="2.60.40.10">
    <property type="entry name" value="Immunoglobulins"/>
    <property type="match status" value="1"/>
</dbReference>
<feature type="domain" description="PKD" evidence="2">
    <location>
        <begin position="37"/>
        <end position="112"/>
    </location>
</feature>
<dbReference type="RefSeq" id="WP_184922136.1">
    <property type="nucleotide sequence ID" value="NZ_JACHJR010000001.1"/>
</dbReference>
<dbReference type="GO" id="GO:0005975">
    <property type="term" value="P:carbohydrate metabolic process"/>
    <property type="evidence" value="ECO:0007669"/>
    <property type="project" value="UniProtKB-ARBA"/>
</dbReference>
<proteinExistence type="predicted"/>
<dbReference type="InterPro" id="IPR000601">
    <property type="entry name" value="PKD_dom"/>
</dbReference>
<dbReference type="Pfam" id="PF00801">
    <property type="entry name" value="PKD"/>
    <property type="match status" value="1"/>
</dbReference>
<evidence type="ECO:0000313" key="4">
    <source>
        <dbReference type="Proteomes" id="UP000573327"/>
    </source>
</evidence>
<organism evidence="3 4">
    <name type="scientific">Kitasatospora gansuensis</name>
    <dbReference type="NCBI Taxonomy" id="258050"/>
    <lineage>
        <taxon>Bacteria</taxon>
        <taxon>Bacillati</taxon>
        <taxon>Actinomycetota</taxon>
        <taxon>Actinomycetes</taxon>
        <taxon>Kitasatosporales</taxon>
        <taxon>Streptomycetaceae</taxon>
        <taxon>Kitasatospora</taxon>
    </lineage>
</organism>
<dbReference type="AlphaFoldDB" id="A0A7W7SHS6"/>
<evidence type="ECO:0000259" key="2">
    <source>
        <dbReference type="Pfam" id="PF00801"/>
    </source>
</evidence>
<dbReference type="InterPro" id="IPR013783">
    <property type="entry name" value="Ig-like_fold"/>
</dbReference>
<accession>A0A7W7SHS6</accession>
<gene>
    <name evidence="3" type="ORF">F4556_006254</name>
</gene>
<keyword evidence="4" id="KW-1185">Reference proteome</keyword>